<dbReference type="SUPFAM" id="SSF52129">
    <property type="entry name" value="Caspase-like"/>
    <property type="match status" value="1"/>
</dbReference>
<dbReference type="Pfam" id="PF00656">
    <property type="entry name" value="Peptidase_C14"/>
    <property type="match status" value="1"/>
</dbReference>
<accession>A0A8J6PUF6</accession>
<dbReference type="Gene3D" id="3.40.50.1460">
    <property type="match status" value="1"/>
</dbReference>
<organism evidence="2 3">
    <name type="scientific">Oryzicola mucosus</name>
    <dbReference type="NCBI Taxonomy" id="2767425"/>
    <lineage>
        <taxon>Bacteria</taxon>
        <taxon>Pseudomonadati</taxon>
        <taxon>Pseudomonadota</taxon>
        <taxon>Alphaproteobacteria</taxon>
        <taxon>Hyphomicrobiales</taxon>
        <taxon>Phyllobacteriaceae</taxon>
        <taxon>Oryzicola</taxon>
    </lineage>
</organism>
<dbReference type="InterPro" id="IPR052039">
    <property type="entry name" value="Caspase-related_regulators"/>
</dbReference>
<dbReference type="Proteomes" id="UP000643405">
    <property type="component" value="Unassembled WGS sequence"/>
</dbReference>
<dbReference type="InterPro" id="IPR029030">
    <property type="entry name" value="Caspase-like_dom_sf"/>
</dbReference>
<dbReference type="InterPro" id="IPR001309">
    <property type="entry name" value="Pept_C14_p20"/>
</dbReference>
<evidence type="ECO:0000259" key="1">
    <source>
        <dbReference type="PROSITE" id="PS50208"/>
    </source>
</evidence>
<dbReference type="PANTHER" id="PTHR22576:SF37">
    <property type="entry name" value="MUCOSA-ASSOCIATED LYMPHOID TISSUE LYMPHOMA TRANSLOCATION PROTEIN 1"/>
    <property type="match status" value="1"/>
</dbReference>
<dbReference type="InterPro" id="IPR011600">
    <property type="entry name" value="Pept_C14_caspase"/>
</dbReference>
<comment type="caution">
    <text evidence="2">The sequence shown here is derived from an EMBL/GenBank/DDBJ whole genome shotgun (WGS) entry which is preliminary data.</text>
</comment>
<proteinExistence type="predicted"/>
<reference evidence="2" key="1">
    <citation type="submission" date="2020-09" db="EMBL/GenBank/DDBJ databases">
        <title>Genome seq and assembly of Tianweitania sp.</title>
        <authorList>
            <person name="Chhetri G."/>
        </authorList>
    </citation>
    <scope>NUCLEOTIDE SEQUENCE</scope>
    <source>
        <strain evidence="2">Rool2</strain>
    </source>
</reference>
<feature type="domain" description="Caspase family p20" evidence="1">
    <location>
        <begin position="1"/>
        <end position="115"/>
    </location>
</feature>
<evidence type="ECO:0000313" key="3">
    <source>
        <dbReference type="Proteomes" id="UP000643405"/>
    </source>
</evidence>
<dbReference type="PROSITE" id="PS50208">
    <property type="entry name" value="CASPASE_P20"/>
    <property type="match status" value="1"/>
</dbReference>
<dbReference type="InterPro" id="IPR011990">
    <property type="entry name" value="TPR-like_helical_dom_sf"/>
</dbReference>
<keyword evidence="3" id="KW-1185">Reference proteome</keyword>
<dbReference type="Gene3D" id="1.25.40.10">
    <property type="entry name" value="Tetratricopeptide repeat domain"/>
    <property type="match status" value="1"/>
</dbReference>
<dbReference type="EMBL" id="JACVVX010000001">
    <property type="protein sequence ID" value="MBD0414002.1"/>
    <property type="molecule type" value="Genomic_DNA"/>
</dbReference>
<name>A0A8J6PUF6_9HYPH</name>
<dbReference type="GO" id="GO:0006508">
    <property type="term" value="P:proteolysis"/>
    <property type="evidence" value="ECO:0007669"/>
    <property type="project" value="InterPro"/>
</dbReference>
<gene>
    <name evidence="2" type="ORF">ICI42_04985</name>
</gene>
<dbReference type="PANTHER" id="PTHR22576">
    <property type="entry name" value="MUCOSA ASSOCIATED LYMPHOID TISSUE LYMPHOMA TRANSLOCATION PROTEIN 1/PARACASPASE"/>
    <property type="match status" value="1"/>
</dbReference>
<sequence length="561" mass="61406">MRKLDNAVNDARLIERSLSELGFEVSLETNRDLKRMRRALDDFRQDAAGADVTLVYFAGHGVEISGDNRLLPVDADISSLDSFRASTLPLEEIRDAIASISKVGLVLLDACRNDPFGIVDEAGRGAKAVQQKLKEAVRPGLGRVGRADNILFGFAAAPGQVASDGDGDNSPFTTALSRHVGTEGLEIRSVLTLVQQEVYAASKGAQLPYVESGLPKVFFAADTGYVLSERERLLLAMAELTPALRSEVEQTAARNDVPLAPLYGSLLSANLASLTPVDRSNKLEEAARAYSEVQIRFKALGAADPAVMRLRSEAETSLEQGSFAEARLKLSQAAAIDATSSEELAKNLLERRLSEAETHLADAGIARTQLDRVAVDAALARAAALHAWIRREITASTISDDDLMRRISRSLFMLGWAEQAQWNLMAARLHLQESLDISKRLVDRDPSSAEARLAVIDAMAKISVNQLNSGDISGSIETSRLIIDEHTALTRQFPENTRFLFSLAKAHYDLSKVAKYRQQHLKEALKVLQRMKDVGVLGEREWLLKSVTDKLAELDMGHDRK</sequence>
<dbReference type="GO" id="GO:0004197">
    <property type="term" value="F:cysteine-type endopeptidase activity"/>
    <property type="evidence" value="ECO:0007669"/>
    <property type="project" value="InterPro"/>
</dbReference>
<evidence type="ECO:0000313" key="2">
    <source>
        <dbReference type="EMBL" id="MBD0414002.1"/>
    </source>
</evidence>
<protein>
    <submittedName>
        <fullName evidence="2">Caspase family protein</fullName>
    </submittedName>
</protein>
<dbReference type="AlphaFoldDB" id="A0A8J6PUF6"/>